<gene>
    <name evidence="4" type="ordered locus">AMED_6947</name>
</gene>
<dbReference type="PROSITE" id="PS50977">
    <property type="entry name" value="HTH_TETR_2"/>
    <property type="match status" value="1"/>
</dbReference>
<feature type="DNA-binding region" description="H-T-H motif" evidence="2">
    <location>
        <begin position="38"/>
        <end position="57"/>
    </location>
</feature>
<feature type="domain" description="HTH tetR-type" evidence="3">
    <location>
        <begin position="15"/>
        <end position="75"/>
    </location>
</feature>
<reference evidence="4 5" key="1">
    <citation type="journal article" date="2010" name="Cell Res.">
        <title>Complete genome sequence of the rifamycin SV-producing Amycolatopsis mediterranei U32 revealed its genetic characteristics in phylogeny and metabolism.</title>
        <authorList>
            <person name="Zhao W."/>
            <person name="Zhong Y."/>
            <person name="Yuan H."/>
            <person name="Wang J."/>
            <person name="Zheng H."/>
            <person name="Wang Y."/>
            <person name="Cen X."/>
            <person name="Xu F."/>
            <person name="Bai J."/>
            <person name="Han X."/>
            <person name="Lu G."/>
            <person name="Zhu Y."/>
            <person name="Shao Z."/>
            <person name="Yan H."/>
            <person name="Li C."/>
            <person name="Peng N."/>
            <person name="Zhang Z."/>
            <person name="Zhang Y."/>
            <person name="Lin W."/>
            <person name="Fan Y."/>
            <person name="Qin Z."/>
            <person name="Hu Y."/>
            <person name="Zhu B."/>
            <person name="Wang S."/>
            <person name="Ding X."/>
            <person name="Zhao G.P."/>
        </authorList>
    </citation>
    <scope>NUCLEOTIDE SEQUENCE [LARGE SCALE GENOMIC DNA]</scope>
    <source>
        <strain evidence="5">U-32</strain>
    </source>
</reference>
<dbReference type="InterPro" id="IPR001647">
    <property type="entry name" value="HTH_TetR"/>
</dbReference>
<dbReference type="PATRIC" id="fig|749927.5.peg.7225"/>
<evidence type="ECO:0000256" key="1">
    <source>
        <dbReference type="ARBA" id="ARBA00023125"/>
    </source>
</evidence>
<dbReference type="HOGENOM" id="CLU_069356_11_0_11"/>
<dbReference type="GeneID" id="92874596"/>
<sequence>MNTEPAPRWRRLEPDERKEQIYACAARLFGERPYSAVSTSDIAAAAGVARGLINHYFGTKRELYLEIIRRALTVPRLAVEILPEGPLELRADVAIEWFLDMVTSQERMWLAAIAPEGIGRDLEVERILEEADRESADRVLEAVGLSRESEHGAQLNALVRAFGGMVKSAGREWLVRRSLTRAQVHLLLSKSLVTLVGEIFPAIQAEPPRGAPPAPRQGESG</sequence>
<dbReference type="eggNOG" id="COG1309">
    <property type="taxonomic scope" value="Bacteria"/>
</dbReference>
<dbReference type="PRINTS" id="PR00455">
    <property type="entry name" value="HTHTETR"/>
</dbReference>
<evidence type="ECO:0000256" key="2">
    <source>
        <dbReference type="PROSITE-ProRule" id="PRU00335"/>
    </source>
</evidence>
<dbReference type="PANTHER" id="PTHR30055:SF226">
    <property type="entry name" value="HTH-TYPE TRANSCRIPTIONAL REGULATOR PKSA"/>
    <property type="match status" value="1"/>
</dbReference>
<dbReference type="KEGG" id="amd:AMED_6947"/>
<dbReference type="SUPFAM" id="SSF46689">
    <property type="entry name" value="Homeodomain-like"/>
    <property type="match status" value="1"/>
</dbReference>
<dbReference type="GO" id="GO:0003700">
    <property type="term" value="F:DNA-binding transcription factor activity"/>
    <property type="evidence" value="ECO:0007669"/>
    <property type="project" value="TreeGrafter"/>
</dbReference>
<dbReference type="GO" id="GO:0000976">
    <property type="term" value="F:transcription cis-regulatory region binding"/>
    <property type="evidence" value="ECO:0007669"/>
    <property type="project" value="TreeGrafter"/>
</dbReference>
<accession>A0A0H3DD83</accession>
<proteinExistence type="predicted"/>
<evidence type="ECO:0000259" key="3">
    <source>
        <dbReference type="PROSITE" id="PS50977"/>
    </source>
</evidence>
<dbReference type="Gene3D" id="1.10.357.10">
    <property type="entry name" value="Tetracycline Repressor, domain 2"/>
    <property type="match status" value="1"/>
</dbReference>
<name>A0A0H3DD83_AMYMU</name>
<dbReference type="PANTHER" id="PTHR30055">
    <property type="entry name" value="HTH-TYPE TRANSCRIPTIONAL REGULATOR RUTR"/>
    <property type="match status" value="1"/>
</dbReference>
<dbReference type="OrthoDB" id="8479950at2"/>
<dbReference type="Pfam" id="PF00440">
    <property type="entry name" value="TetR_N"/>
    <property type="match status" value="1"/>
</dbReference>
<organism evidence="4 5">
    <name type="scientific">Amycolatopsis mediterranei (strain U-32)</name>
    <dbReference type="NCBI Taxonomy" id="749927"/>
    <lineage>
        <taxon>Bacteria</taxon>
        <taxon>Bacillati</taxon>
        <taxon>Actinomycetota</taxon>
        <taxon>Actinomycetes</taxon>
        <taxon>Pseudonocardiales</taxon>
        <taxon>Pseudonocardiaceae</taxon>
        <taxon>Amycolatopsis</taxon>
    </lineage>
</organism>
<dbReference type="InterPro" id="IPR009057">
    <property type="entry name" value="Homeodomain-like_sf"/>
</dbReference>
<dbReference type="RefSeq" id="WP_013228711.1">
    <property type="nucleotide sequence ID" value="NC_014318.1"/>
</dbReference>
<keyword evidence="1 2" id="KW-0238">DNA-binding</keyword>
<evidence type="ECO:0000313" key="4">
    <source>
        <dbReference type="EMBL" id="ADJ48666.1"/>
    </source>
</evidence>
<dbReference type="Proteomes" id="UP000000328">
    <property type="component" value="Chromosome"/>
</dbReference>
<dbReference type="AlphaFoldDB" id="A0A0H3DD83"/>
<dbReference type="EMBL" id="CP002000">
    <property type="protein sequence ID" value="ADJ48666.1"/>
    <property type="molecule type" value="Genomic_DNA"/>
</dbReference>
<evidence type="ECO:0000313" key="5">
    <source>
        <dbReference type="Proteomes" id="UP000000328"/>
    </source>
</evidence>
<protein>
    <submittedName>
        <fullName evidence="4">TetR family transcriptional regulator</fullName>
    </submittedName>
</protein>
<dbReference type="InterPro" id="IPR050109">
    <property type="entry name" value="HTH-type_TetR-like_transc_reg"/>
</dbReference>